<accession>A0A2M9YDE4</accession>
<dbReference type="OrthoDB" id="330043at2"/>
<organism evidence="1 2">
    <name type="scientific">Leptospira saintgironsiae</name>
    <dbReference type="NCBI Taxonomy" id="2023183"/>
    <lineage>
        <taxon>Bacteria</taxon>
        <taxon>Pseudomonadati</taxon>
        <taxon>Spirochaetota</taxon>
        <taxon>Spirochaetia</taxon>
        <taxon>Leptospirales</taxon>
        <taxon>Leptospiraceae</taxon>
        <taxon>Leptospira</taxon>
    </lineage>
</organism>
<gene>
    <name evidence="1" type="ORF">CH362_09685</name>
</gene>
<comment type="caution">
    <text evidence="1">The sequence shown here is derived from an EMBL/GenBank/DDBJ whole genome shotgun (WGS) entry which is preliminary data.</text>
</comment>
<name>A0A2M9YDE4_9LEPT</name>
<dbReference type="AlphaFoldDB" id="A0A2M9YDE4"/>
<keyword evidence="2" id="KW-1185">Reference proteome</keyword>
<dbReference type="RefSeq" id="WP_100710145.1">
    <property type="nucleotide sequence ID" value="NZ_NPDR01000003.1"/>
</dbReference>
<evidence type="ECO:0000313" key="1">
    <source>
        <dbReference type="EMBL" id="PJZ49581.1"/>
    </source>
</evidence>
<sequence>MSKNILSIKLIIILTLCNCLPLGGITGPRRSYPVENQKNTYLIIRINDYIGAFQENQSQSVKNSRFFRFYINWIDNASKGLFRGHAYQINPSYSYFQNKKDGLSKNIILQFISSDMQEEFLFGCEYKIPMPSSVNEFTFMIFDYDYRRRGFIRKKFDLIEGSSIRVNISLREFQTWENLRKIKVNENWPTPYHLMDEQMIDLNFQIEKTSMNEVETPCSL</sequence>
<reference evidence="1 2" key="1">
    <citation type="submission" date="2017-07" db="EMBL/GenBank/DDBJ databases">
        <title>Leptospira spp. isolated from tropical soils.</title>
        <authorList>
            <person name="Thibeaux R."/>
            <person name="Iraola G."/>
            <person name="Ferres I."/>
            <person name="Bierque E."/>
            <person name="Girault D."/>
            <person name="Soupe-Gilbert M.-E."/>
            <person name="Picardeau M."/>
            <person name="Goarant C."/>
        </authorList>
    </citation>
    <scope>NUCLEOTIDE SEQUENCE [LARGE SCALE GENOMIC DNA]</scope>
    <source>
        <strain evidence="1 2">FH4-C-A2</strain>
    </source>
</reference>
<proteinExistence type="predicted"/>
<evidence type="ECO:0000313" key="2">
    <source>
        <dbReference type="Proteomes" id="UP000231926"/>
    </source>
</evidence>
<dbReference type="EMBL" id="NPDR01000003">
    <property type="protein sequence ID" value="PJZ49581.1"/>
    <property type="molecule type" value="Genomic_DNA"/>
</dbReference>
<dbReference type="Proteomes" id="UP000231926">
    <property type="component" value="Unassembled WGS sequence"/>
</dbReference>
<protein>
    <submittedName>
        <fullName evidence="1">Uncharacterized protein</fullName>
    </submittedName>
</protein>